<protein>
    <submittedName>
        <fullName evidence="1">Uncharacterized protein</fullName>
    </submittedName>
</protein>
<proteinExistence type="predicted"/>
<accession>A0A0D7K3C2</accession>
<dbReference type="AlphaFoldDB" id="A0A0D7K3C2"/>
<dbReference type="EMBL" id="JXYQ01000115">
    <property type="protein sequence ID" value="KJA08790.1"/>
    <property type="molecule type" value="Genomic_DNA"/>
</dbReference>
<reference evidence="1 2" key="1">
    <citation type="submission" date="2014-12" db="EMBL/GenBank/DDBJ databases">
        <title>Isolation of bacteria from lake water.</title>
        <authorList>
            <person name="Sheng K.-Y."/>
            <person name="Chin P.-S."/>
            <person name="Chan K.-G."/>
            <person name="Tan G.S."/>
        </authorList>
    </citation>
    <scope>NUCLEOTIDE SEQUENCE [LARGE SCALE GENOMIC DNA]</scope>
    <source>
        <strain evidence="1 2">KY4</strain>
    </source>
</reference>
<comment type="caution">
    <text evidence="1">The sequence shown here is derived from an EMBL/GenBank/DDBJ whole genome shotgun (WGS) entry which is preliminary data.</text>
</comment>
<evidence type="ECO:0000313" key="1">
    <source>
        <dbReference type="EMBL" id="KJA08790.1"/>
    </source>
</evidence>
<evidence type="ECO:0000313" key="2">
    <source>
        <dbReference type="Proteomes" id="UP000032566"/>
    </source>
</evidence>
<name>A0A0D7K3C2_9BURK</name>
<gene>
    <name evidence="1" type="ORF">RP29_20020</name>
</gene>
<dbReference type="Proteomes" id="UP000032566">
    <property type="component" value="Unassembled WGS sequence"/>
</dbReference>
<keyword evidence="2" id="KW-1185">Reference proteome</keyword>
<sequence length="182" mass="20056">MRLIKDVQHAAQLTDCRAACSCQCEFRSTERLLVQDQPGVPDRPDQGIGRDLSDRVDQAFDRKLLLTEVPGQGQHHGLGGPGTGRAVLHRATQPEQFVAFLFGELVFPLCRRLAIQIGACSSFDRLFKGMALAQGARRQIVVVVALCVGIRRFHMPIILGLVPVSTRKRWAVSAGAIFWLDA</sequence>
<organism evidence="1 2">
    <name type="scientific">Acidovorax temperans</name>
    <dbReference type="NCBI Taxonomy" id="80878"/>
    <lineage>
        <taxon>Bacteria</taxon>
        <taxon>Pseudomonadati</taxon>
        <taxon>Pseudomonadota</taxon>
        <taxon>Betaproteobacteria</taxon>
        <taxon>Burkholderiales</taxon>
        <taxon>Comamonadaceae</taxon>
        <taxon>Acidovorax</taxon>
    </lineage>
</organism>